<dbReference type="Gene3D" id="3.30.1330.60">
    <property type="entry name" value="OmpA-like domain"/>
    <property type="match status" value="1"/>
</dbReference>
<dbReference type="EMBL" id="UOFF01000197">
    <property type="protein sequence ID" value="VAW56221.1"/>
    <property type="molecule type" value="Genomic_DNA"/>
</dbReference>
<dbReference type="PANTHER" id="PTHR30329">
    <property type="entry name" value="STATOR ELEMENT OF FLAGELLAR MOTOR COMPLEX"/>
    <property type="match status" value="1"/>
</dbReference>
<evidence type="ECO:0000256" key="7">
    <source>
        <dbReference type="SAM" id="MobiDB-lite"/>
    </source>
</evidence>
<reference evidence="10" key="1">
    <citation type="submission" date="2018-06" db="EMBL/GenBank/DDBJ databases">
        <authorList>
            <person name="Zhirakovskaya E."/>
        </authorList>
    </citation>
    <scope>NUCLEOTIDE SEQUENCE</scope>
</reference>
<dbReference type="InterPro" id="IPR050330">
    <property type="entry name" value="Bact_OuterMem_StrucFunc"/>
</dbReference>
<dbReference type="PANTHER" id="PTHR30329:SF21">
    <property type="entry name" value="LIPOPROTEIN YIAD-RELATED"/>
    <property type="match status" value="1"/>
</dbReference>
<feature type="compositionally biased region" description="Basic and acidic residues" evidence="7">
    <location>
        <begin position="94"/>
        <end position="119"/>
    </location>
</feature>
<evidence type="ECO:0000256" key="1">
    <source>
        <dbReference type="ARBA" id="ARBA00004162"/>
    </source>
</evidence>
<dbReference type="PROSITE" id="PS51123">
    <property type="entry name" value="OMPA_2"/>
    <property type="match status" value="1"/>
</dbReference>
<dbReference type="InterPro" id="IPR025713">
    <property type="entry name" value="MotB-like_N_dom"/>
</dbReference>
<sequence>MEDEEEVKCPTCPPAWLATFADLMSLLMCFFVLLLSFSEMDALKFKQLAGSMSQAFGVQRDVKTKEIPKGTSIIAKEFTPGRPTPTPLKVMRQHTTDDRKNNLDFRKGPQKSDKSGEQIASEKRLEKLKKALKDQIAAGEIEVSGDNERTIIRIREKGSFSSGNAKLSSRFKPVLQKIAAAIEKTPGKIHISGHTDNIPISTFRFRSNWELSSARAVSILEHILRINKKIPNNRIVIQGYADTIPLVPNTTPKNRATNRRVEIEVIKQTETAKDMPSLIKFSE</sequence>
<dbReference type="AlphaFoldDB" id="A0A3B0WLN8"/>
<evidence type="ECO:0000256" key="3">
    <source>
        <dbReference type="ARBA" id="ARBA00022475"/>
    </source>
</evidence>
<feature type="domain" description="OmpA-like" evidence="9">
    <location>
        <begin position="147"/>
        <end position="269"/>
    </location>
</feature>
<evidence type="ECO:0000256" key="4">
    <source>
        <dbReference type="ARBA" id="ARBA00022692"/>
    </source>
</evidence>
<dbReference type="InterPro" id="IPR006665">
    <property type="entry name" value="OmpA-like"/>
</dbReference>
<evidence type="ECO:0000256" key="5">
    <source>
        <dbReference type="ARBA" id="ARBA00022989"/>
    </source>
</evidence>
<comment type="similarity">
    <text evidence="2">Belongs to the MotB family.</text>
</comment>
<dbReference type="SUPFAM" id="SSF103088">
    <property type="entry name" value="OmpA-like"/>
    <property type="match status" value="1"/>
</dbReference>
<evidence type="ECO:0000259" key="9">
    <source>
        <dbReference type="PROSITE" id="PS51123"/>
    </source>
</evidence>
<dbReference type="CDD" id="cd07185">
    <property type="entry name" value="OmpA_C-like"/>
    <property type="match status" value="1"/>
</dbReference>
<proteinExistence type="inferred from homology"/>
<evidence type="ECO:0000256" key="2">
    <source>
        <dbReference type="ARBA" id="ARBA00008914"/>
    </source>
</evidence>
<feature type="transmembrane region" description="Helical" evidence="8">
    <location>
        <begin position="15"/>
        <end position="37"/>
    </location>
</feature>
<feature type="region of interest" description="Disordered" evidence="7">
    <location>
        <begin position="80"/>
        <end position="119"/>
    </location>
</feature>
<dbReference type="GO" id="GO:0005886">
    <property type="term" value="C:plasma membrane"/>
    <property type="evidence" value="ECO:0007669"/>
    <property type="project" value="UniProtKB-SubCell"/>
</dbReference>
<evidence type="ECO:0000313" key="10">
    <source>
        <dbReference type="EMBL" id="VAW56221.1"/>
    </source>
</evidence>
<keyword evidence="4 8" id="KW-0812">Transmembrane</keyword>
<dbReference type="Pfam" id="PF13677">
    <property type="entry name" value="MotB_plug"/>
    <property type="match status" value="1"/>
</dbReference>
<keyword evidence="10" id="KW-0966">Cell projection</keyword>
<dbReference type="NCBIfam" id="NF006508">
    <property type="entry name" value="PRK08944.1"/>
    <property type="match status" value="1"/>
</dbReference>
<keyword evidence="10" id="KW-0969">Cilium</keyword>
<gene>
    <name evidence="10" type="ORF">MNBD_GAMMA07-1396</name>
</gene>
<name>A0A3B0WLN8_9ZZZZ</name>
<keyword evidence="5 8" id="KW-1133">Transmembrane helix</keyword>
<dbReference type="InterPro" id="IPR036737">
    <property type="entry name" value="OmpA-like_sf"/>
</dbReference>
<evidence type="ECO:0000256" key="6">
    <source>
        <dbReference type="ARBA" id="ARBA00023136"/>
    </source>
</evidence>
<keyword evidence="6 8" id="KW-0472">Membrane</keyword>
<keyword evidence="3" id="KW-1003">Cell membrane</keyword>
<dbReference type="Pfam" id="PF00691">
    <property type="entry name" value="OmpA"/>
    <property type="match status" value="1"/>
</dbReference>
<evidence type="ECO:0000256" key="8">
    <source>
        <dbReference type="SAM" id="Phobius"/>
    </source>
</evidence>
<organism evidence="10">
    <name type="scientific">hydrothermal vent metagenome</name>
    <dbReference type="NCBI Taxonomy" id="652676"/>
    <lineage>
        <taxon>unclassified sequences</taxon>
        <taxon>metagenomes</taxon>
        <taxon>ecological metagenomes</taxon>
    </lineage>
</organism>
<keyword evidence="10" id="KW-0282">Flagellum</keyword>
<accession>A0A3B0WLN8</accession>
<comment type="subcellular location">
    <subcellularLocation>
        <location evidence="1">Cell membrane</location>
        <topology evidence="1">Single-pass membrane protein</topology>
    </subcellularLocation>
</comment>
<protein>
    <submittedName>
        <fullName evidence="10">Flagellar motor rotation protein MotB</fullName>
    </submittedName>
</protein>